<evidence type="ECO:0000256" key="1">
    <source>
        <dbReference type="SAM" id="MobiDB-lite"/>
    </source>
</evidence>
<name>A0A9X3CGU5_9VIBR</name>
<organism evidence="2 3">
    <name type="scientific">Vibrio paucivorans</name>
    <dbReference type="NCBI Taxonomy" id="2829489"/>
    <lineage>
        <taxon>Bacteria</taxon>
        <taxon>Pseudomonadati</taxon>
        <taxon>Pseudomonadota</taxon>
        <taxon>Gammaproteobacteria</taxon>
        <taxon>Vibrionales</taxon>
        <taxon>Vibrionaceae</taxon>
        <taxon>Vibrio</taxon>
    </lineage>
</organism>
<comment type="caution">
    <text evidence="2">The sequence shown here is derived from an EMBL/GenBank/DDBJ whole genome shotgun (WGS) entry which is preliminary data.</text>
</comment>
<dbReference type="RefSeq" id="WP_265688648.1">
    <property type="nucleotide sequence ID" value="NZ_JAKRRX010000118.1"/>
</dbReference>
<sequence>MSNTDKRSKRAKNKAKKARLQKQKKIEKKNKVEMVSVGSDFLKLFQSLPEKDNPYELIPLFKEYLVENGSIDIEAETAMLFVTHAFWLASGDKSFVLDDVEMIVSETLSNPEFFEYYDERKKVTTKETNVIYPDFSNDDDEFEVKYSPLSCEFEHDEELFEIAIYEGDNGLWLLEVVGSCGTSCLWNEQYKSDQDALNEAIETIKSESTSMFLEDKLH</sequence>
<protein>
    <submittedName>
        <fullName evidence="2">Uncharacterized protein</fullName>
    </submittedName>
</protein>
<dbReference type="Proteomes" id="UP001155586">
    <property type="component" value="Unassembled WGS sequence"/>
</dbReference>
<feature type="compositionally biased region" description="Basic residues" evidence="1">
    <location>
        <begin position="7"/>
        <end position="24"/>
    </location>
</feature>
<feature type="region of interest" description="Disordered" evidence="1">
    <location>
        <begin position="1"/>
        <end position="24"/>
    </location>
</feature>
<evidence type="ECO:0000313" key="3">
    <source>
        <dbReference type="Proteomes" id="UP001155586"/>
    </source>
</evidence>
<keyword evidence="3" id="KW-1185">Reference proteome</keyword>
<dbReference type="AlphaFoldDB" id="A0A9X3CGU5"/>
<reference evidence="2" key="1">
    <citation type="submission" date="2022-02" db="EMBL/GenBank/DDBJ databases">
        <title>Vibrio sp. nov., a new bacterium isolated from Bohai sea, China.</title>
        <authorList>
            <person name="Yuan Y."/>
        </authorList>
    </citation>
    <scope>NUCLEOTIDE SEQUENCE</scope>
    <source>
        <strain evidence="2">DBSS07</strain>
    </source>
</reference>
<proteinExistence type="predicted"/>
<gene>
    <name evidence="2" type="ORF">MD483_16875</name>
</gene>
<evidence type="ECO:0000313" key="2">
    <source>
        <dbReference type="EMBL" id="MCW8335491.1"/>
    </source>
</evidence>
<accession>A0A9X3CGU5</accession>
<dbReference type="EMBL" id="JAKRRX010000118">
    <property type="protein sequence ID" value="MCW8335491.1"/>
    <property type="molecule type" value="Genomic_DNA"/>
</dbReference>